<feature type="chain" id="PRO_5010357792" description="Lipoprotein" evidence="1">
    <location>
        <begin position="23"/>
        <end position="191"/>
    </location>
</feature>
<accession>A0A1I3ESB3</accession>
<protein>
    <recommendedName>
        <fullName evidence="4">Lipoprotein</fullName>
    </recommendedName>
</protein>
<evidence type="ECO:0000313" key="2">
    <source>
        <dbReference type="EMBL" id="SFI01874.1"/>
    </source>
</evidence>
<feature type="signal peptide" evidence="1">
    <location>
        <begin position="1"/>
        <end position="22"/>
    </location>
</feature>
<name>A0A1I3ESB3_SELRU</name>
<dbReference type="AlphaFoldDB" id="A0A1I3ESB3"/>
<dbReference type="PROSITE" id="PS51257">
    <property type="entry name" value="PROKAR_LIPOPROTEIN"/>
    <property type="match status" value="1"/>
</dbReference>
<dbReference type="Proteomes" id="UP000183639">
    <property type="component" value="Unassembled WGS sequence"/>
</dbReference>
<dbReference type="RefSeq" id="WP_082336222.1">
    <property type="nucleotide sequence ID" value="NZ_FOQK01000011.1"/>
</dbReference>
<evidence type="ECO:0008006" key="4">
    <source>
        <dbReference type="Google" id="ProtNLM"/>
    </source>
</evidence>
<dbReference type="EMBL" id="FOQK01000011">
    <property type="protein sequence ID" value="SFI01874.1"/>
    <property type="molecule type" value="Genomic_DNA"/>
</dbReference>
<evidence type="ECO:0000256" key="1">
    <source>
        <dbReference type="SAM" id="SignalP"/>
    </source>
</evidence>
<sequence>MKKIFFMYILMLLIVGTTGCFGDNDTNVASGSKINSTEKSWQTISIPQDNEGKFYVDLPFSLNEHGEFKSDKYTNNNYWYRYESKRIFVSLDHIAVMDKYTKINFDVKTFSADFEDSDRMNLKLEKTEEKEVDGKKATYAKIKIIDDEPYIIEGLGVQSGSEYWTIVYSYKEGDKEMEDIVKKSIKTIAIR</sequence>
<gene>
    <name evidence="2" type="ORF">SAMN04487861_11179</name>
</gene>
<keyword evidence="1" id="KW-0732">Signal</keyword>
<proteinExistence type="predicted"/>
<reference evidence="2 3" key="1">
    <citation type="submission" date="2016-10" db="EMBL/GenBank/DDBJ databases">
        <authorList>
            <person name="de Groot N.N."/>
        </authorList>
    </citation>
    <scope>NUCLEOTIDE SEQUENCE [LARGE SCALE GENOMIC DNA]</scope>
    <source>
        <strain evidence="2 3">Z108</strain>
    </source>
</reference>
<evidence type="ECO:0000313" key="3">
    <source>
        <dbReference type="Proteomes" id="UP000183639"/>
    </source>
</evidence>
<organism evidence="2 3">
    <name type="scientific">Selenomonas ruminantium</name>
    <dbReference type="NCBI Taxonomy" id="971"/>
    <lineage>
        <taxon>Bacteria</taxon>
        <taxon>Bacillati</taxon>
        <taxon>Bacillota</taxon>
        <taxon>Negativicutes</taxon>
        <taxon>Selenomonadales</taxon>
        <taxon>Selenomonadaceae</taxon>
        <taxon>Selenomonas</taxon>
    </lineage>
</organism>